<protein>
    <submittedName>
        <fullName evidence="1">Uncharacterized protein</fullName>
    </submittedName>
</protein>
<evidence type="ECO:0000313" key="1">
    <source>
        <dbReference type="EMBL" id="SFJ67165.1"/>
    </source>
</evidence>
<dbReference type="AlphaFoldDB" id="A0A1I3T8A0"/>
<dbReference type="Proteomes" id="UP000198670">
    <property type="component" value="Unassembled WGS sequence"/>
</dbReference>
<dbReference type="RefSeq" id="WP_090630644.1">
    <property type="nucleotide sequence ID" value="NZ_FOQO01000012.1"/>
</dbReference>
<proteinExistence type="predicted"/>
<name>A0A1I3T8A0_9SPHI</name>
<organism evidence="1 2">
    <name type="scientific">Parapedobacter indicus</name>
    <dbReference type="NCBI Taxonomy" id="1477437"/>
    <lineage>
        <taxon>Bacteria</taxon>
        <taxon>Pseudomonadati</taxon>
        <taxon>Bacteroidota</taxon>
        <taxon>Sphingobacteriia</taxon>
        <taxon>Sphingobacteriales</taxon>
        <taxon>Sphingobacteriaceae</taxon>
        <taxon>Parapedobacter</taxon>
    </lineage>
</organism>
<dbReference type="OrthoDB" id="665435at2"/>
<dbReference type="InterPro" id="IPR046233">
    <property type="entry name" value="DUF6266"/>
</dbReference>
<sequence length="216" mass="23799">MATFKDGANGSFSGKIGNVIGYQWRGINVMRALPRKSKKPRSEAQLANEMRMKLAMSFLSPLTGIIRVGFQQAAEGLPMTPFNIALSYHKKNAIGGVYPELFFDYSKAKVSTGPLAPAESLAAEWTDKGLSISWQATPEDRKDRLVNDQNTIIVLILPGTLDKWDLCTAGITRGMGHYLFPLPPEVIGTEVHAYVYFNTSLTEEVSDSRYVHVAAD</sequence>
<dbReference type="EMBL" id="FOQO01000012">
    <property type="protein sequence ID" value="SFJ67165.1"/>
    <property type="molecule type" value="Genomic_DNA"/>
</dbReference>
<keyword evidence="2" id="KW-1185">Reference proteome</keyword>
<dbReference type="STRING" id="1477437.SAMN05444682_11270"/>
<dbReference type="Pfam" id="PF19781">
    <property type="entry name" value="DUF6266"/>
    <property type="match status" value="1"/>
</dbReference>
<reference evidence="1 2" key="1">
    <citation type="submission" date="2016-10" db="EMBL/GenBank/DDBJ databases">
        <authorList>
            <person name="de Groot N.N."/>
        </authorList>
    </citation>
    <scope>NUCLEOTIDE SEQUENCE [LARGE SCALE GENOMIC DNA]</scope>
    <source>
        <strain evidence="1 2">RK1</strain>
    </source>
</reference>
<gene>
    <name evidence="1" type="ORF">SAMN05444682_11270</name>
</gene>
<accession>A0A1I3T8A0</accession>
<evidence type="ECO:0000313" key="2">
    <source>
        <dbReference type="Proteomes" id="UP000198670"/>
    </source>
</evidence>